<evidence type="ECO:0000313" key="2">
    <source>
        <dbReference type="Proteomes" id="UP000604825"/>
    </source>
</evidence>
<dbReference type="EMBL" id="CAJGYO010000017">
    <property type="protein sequence ID" value="CAD6333130.1"/>
    <property type="molecule type" value="Genomic_DNA"/>
</dbReference>
<organism evidence="1 2">
    <name type="scientific">Miscanthus lutarioriparius</name>
    <dbReference type="NCBI Taxonomy" id="422564"/>
    <lineage>
        <taxon>Eukaryota</taxon>
        <taxon>Viridiplantae</taxon>
        <taxon>Streptophyta</taxon>
        <taxon>Embryophyta</taxon>
        <taxon>Tracheophyta</taxon>
        <taxon>Spermatophyta</taxon>
        <taxon>Magnoliopsida</taxon>
        <taxon>Liliopsida</taxon>
        <taxon>Poales</taxon>
        <taxon>Poaceae</taxon>
        <taxon>PACMAD clade</taxon>
        <taxon>Panicoideae</taxon>
        <taxon>Andropogonodae</taxon>
        <taxon>Andropogoneae</taxon>
        <taxon>Saccharinae</taxon>
        <taxon>Miscanthus</taxon>
    </lineage>
</organism>
<gene>
    <name evidence="1" type="ORF">NCGR_LOCUS57228</name>
</gene>
<keyword evidence="2" id="KW-1185">Reference proteome</keyword>
<proteinExistence type="predicted"/>
<reference evidence="1" key="1">
    <citation type="submission" date="2020-10" db="EMBL/GenBank/DDBJ databases">
        <authorList>
            <person name="Han B."/>
            <person name="Lu T."/>
            <person name="Zhao Q."/>
            <person name="Huang X."/>
            <person name="Zhao Y."/>
        </authorList>
    </citation>
    <scope>NUCLEOTIDE SEQUENCE</scope>
</reference>
<name>A0A811RVK4_9POAL</name>
<dbReference type="AlphaFoldDB" id="A0A811RVK4"/>
<accession>A0A811RVK4</accession>
<comment type="caution">
    <text evidence="1">The sequence shown here is derived from an EMBL/GenBank/DDBJ whole genome shotgun (WGS) entry which is preliminary data.</text>
</comment>
<sequence>MDEGAGERVEKVDGASVLVAEDEESINDAEAVVGGELWAVDLGTCTSADVDEAAARRGCAVGDRDPVVGAEAGVKPAAGQTGVVGALAPGLARGSETKVLGDVVDFLVGWQTHGYKRPEDLTSDQVKAEAKHGWLTDEQYLAILFNAEYYGDLITDPPFEEEPSKEWLGRIFLCDRTLKLPEEWPQSKNLMVEVKDAVFMFCEVSFTEALERRFYVTASRNYFGLYHYHSNRNLEQIDRAATKTTIDRIKAGLDDVLGAASSKKT</sequence>
<evidence type="ECO:0000313" key="1">
    <source>
        <dbReference type="EMBL" id="CAD6333130.1"/>
    </source>
</evidence>
<dbReference type="Proteomes" id="UP000604825">
    <property type="component" value="Unassembled WGS sequence"/>
</dbReference>
<protein>
    <submittedName>
        <fullName evidence="1">Uncharacterized protein</fullName>
    </submittedName>
</protein>